<dbReference type="Proteomes" id="UP000199181">
    <property type="component" value="Unassembled WGS sequence"/>
</dbReference>
<dbReference type="SUPFAM" id="SSF56436">
    <property type="entry name" value="C-type lectin-like"/>
    <property type="match status" value="1"/>
</dbReference>
<feature type="binding site" evidence="5">
    <location>
        <position position="90"/>
    </location>
    <ligand>
        <name>ATP</name>
        <dbReference type="ChEBI" id="CHEBI:30616"/>
    </ligand>
</feature>
<keyword evidence="3 8" id="KW-0418">Kinase</keyword>
<dbReference type="InterPro" id="IPR027417">
    <property type="entry name" value="P-loop_NTPase"/>
</dbReference>
<name>A0A1I0FVC6_9BACT</name>
<evidence type="ECO:0000256" key="5">
    <source>
        <dbReference type="PROSITE-ProRule" id="PRU10141"/>
    </source>
</evidence>
<keyword evidence="9" id="KW-1185">Reference proteome</keyword>
<dbReference type="Pfam" id="PF00069">
    <property type="entry name" value="Pkinase"/>
    <property type="match status" value="1"/>
</dbReference>
<dbReference type="Pfam" id="PF03781">
    <property type="entry name" value="FGE-sulfatase"/>
    <property type="match status" value="1"/>
</dbReference>
<dbReference type="InterPro" id="IPR005532">
    <property type="entry name" value="SUMF_dom"/>
</dbReference>
<dbReference type="InterPro" id="IPR042095">
    <property type="entry name" value="SUMF_sf"/>
</dbReference>
<evidence type="ECO:0000256" key="6">
    <source>
        <dbReference type="SAM" id="MobiDB-lite"/>
    </source>
</evidence>
<keyword evidence="8" id="KW-0723">Serine/threonine-protein kinase</keyword>
<dbReference type="InterPro" id="IPR016187">
    <property type="entry name" value="CTDL_fold"/>
</dbReference>
<dbReference type="PANTHER" id="PTHR43289">
    <property type="entry name" value="MITOGEN-ACTIVATED PROTEIN KINASE KINASE KINASE 20-RELATED"/>
    <property type="match status" value="1"/>
</dbReference>
<evidence type="ECO:0000256" key="2">
    <source>
        <dbReference type="ARBA" id="ARBA00022741"/>
    </source>
</evidence>
<dbReference type="Gene3D" id="1.10.510.10">
    <property type="entry name" value="Transferase(Phosphotransferase) domain 1"/>
    <property type="match status" value="1"/>
</dbReference>
<feature type="region of interest" description="Disordered" evidence="6">
    <location>
        <begin position="258"/>
        <end position="289"/>
    </location>
</feature>
<dbReference type="InterPro" id="IPR011009">
    <property type="entry name" value="Kinase-like_dom_sf"/>
</dbReference>
<dbReference type="PROSITE" id="PS00107">
    <property type="entry name" value="PROTEIN_KINASE_ATP"/>
    <property type="match status" value="1"/>
</dbReference>
<evidence type="ECO:0000256" key="3">
    <source>
        <dbReference type="ARBA" id="ARBA00022777"/>
    </source>
</evidence>
<sequence length="1330" mass="146979">MHHHAAACADCRALLVTVVRGGVQPREPDEPPPEGPKTLEPVPSSELPEKAWVPPDTFDEFRLVQLLGRGAMGVVYLAHDTSLDRQVAVKFIASPQPHARALEHFRIEVRAIARVQHPNVVTAFRVGEVAGRPYLVSEYLAGQSLADMPVPMPWRRARVMGLGMARGLAAAHRQGVLHRDLKPANAFLTAEGEVKLLDFGLAELFDGKTGTGAPGTRTLAGTPRYMAPELFRGQLATPQSDLYSLGVVLYELCTGTLPSPPRTLPPKRNGPPEALPTNEQAPGKTPSLPEQVPGIDLDFAALIERCLRLEPSERFASAEALRVELERLGPFQETDSIPDASPYQGLASFEAEHRALFFGRDADIRAVLDRLRRHPVVLIAGDSGVGKSSLCRAGILPRVAQGALDDYLDFRPLTLTPGRLPLAVLAATLAPVLHRTEAELMDRFTGAPGWLGAALRALHPDGHGVLVFVDQAEELVTLSEPAQAVRFAELLDELALPAPGVRVLLTVRGDFLTRLSALPGMDSAIERSLYLLQHLKPGGIREAIVGPARSRGVSFESEALLQTLIDQTSQGAGSLPLLQFTLTELWERRDTARALITRDTLEAMGGVEGALSRHADTVLERLTRLEQQAARHLLGRLITPEGTRGEQSEAELTAESPEARAALQVLIEGRLLHTRTTGRDTHYEIAHEALISNWGTLRRWLNEDAGQRVIRQRLAMASTEWERLNQAEELLWRERQLAEASAIEPLSLKSREQAFLRASRRALRRQRRRVWLSMLLVGLVAGSAYAGPRLQEHLNTQQTLRGMLEEARASLHAGRTFAQQATINREKAVVLFDGQTPGCAPSVHAFVDELVQAALPLPVQSEGKPGLPCAHQTLLLRDRESRAEHEWRQALGAFEQAELRFAASERKLEDVLELSYRNPDARQLLTETTYERFLLAERFHRQEERNRFEERFRRLTGSDAASRDLLDVPATVEIETVPSGARVELVASGEALRAPRGLSGRAHGMLGLTPVAGLPLRAGSHQLRITHGDSPPVDLPLRLERGEHMRLRVVIPAFVPEGYTYIPPGCFLMGSADIEPMRQFEESPPMYRKCLPKGFFIGRTEVTLQDWMDYLDALGPKAAAHNLLAKLDTSAETSLDLRKQPKGAWQFSLHLQDEALQILLAGKHLHYPHREKNQTQDWRRLPLAGVSASELEKYLQWLDRSGRVKGARLCNESEWTRAARGADDRLFPHGNKLDLDDANFDQTYGRLVGAFGPDEAGRHPRSDSPWNLSDMAGNIYEITQPLYPKPGIVLKGGAWYYPPIAAYVATRQFAPASIQDLRVGLRVCASMPAP</sequence>
<dbReference type="Gene3D" id="3.40.50.300">
    <property type="entry name" value="P-loop containing nucleotide triphosphate hydrolases"/>
    <property type="match status" value="1"/>
</dbReference>
<gene>
    <name evidence="8" type="ORF">SAMN05443639_103579</name>
</gene>
<dbReference type="InterPro" id="IPR025662">
    <property type="entry name" value="Sigma_54_int_dom_ATP-bd_1"/>
</dbReference>
<evidence type="ECO:0000259" key="7">
    <source>
        <dbReference type="PROSITE" id="PS50011"/>
    </source>
</evidence>
<dbReference type="InterPro" id="IPR017441">
    <property type="entry name" value="Protein_kinase_ATP_BS"/>
</dbReference>
<proteinExistence type="predicted"/>
<dbReference type="Gene3D" id="3.90.1580.10">
    <property type="entry name" value="paralog of FGE (formylglycine-generating enzyme)"/>
    <property type="match status" value="1"/>
</dbReference>
<dbReference type="EMBL" id="FOIJ01000003">
    <property type="protein sequence ID" value="SET62271.1"/>
    <property type="molecule type" value="Genomic_DNA"/>
</dbReference>
<dbReference type="SUPFAM" id="SSF52540">
    <property type="entry name" value="P-loop containing nucleoside triphosphate hydrolases"/>
    <property type="match status" value="1"/>
</dbReference>
<evidence type="ECO:0000256" key="1">
    <source>
        <dbReference type="ARBA" id="ARBA00022679"/>
    </source>
</evidence>
<dbReference type="CDD" id="cd14014">
    <property type="entry name" value="STKc_PknB_like"/>
    <property type="match status" value="1"/>
</dbReference>
<dbReference type="SUPFAM" id="SSF56112">
    <property type="entry name" value="Protein kinase-like (PK-like)"/>
    <property type="match status" value="1"/>
</dbReference>
<dbReference type="Gene3D" id="3.30.200.20">
    <property type="entry name" value="Phosphorylase Kinase, domain 1"/>
    <property type="match status" value="1"/>
</dbReference>
<dbReference type="InterPro" id="IPR000719">
    <property type="entry name" value="Prot_kinase_dom"/>
</dbReference>
<dbReference type="PANTHER" id="PTHR43289:SF6">
    <property type="entry name" value="SERINE_THREONINE-PROTEIN KINASE NEKL-3"/>
    <property type="match status" value="1"/>
</dbReference>
<keyword evidence="2 5" id="KW-0547">Nucleotide-binding</keyword>
<feature type="domain" description="Protein kinase" evidence="7">
    <location>
        <begin position="61"/>
        <end position="328"/>
    </location>
</feature>
<reference evidence="9" key="1">
    <citation type="submission" date="2016-10" db="EMBL/GenBank/DDBJ databases">
        <authorList>
            <person name="Varghese N."/>
            <person name="Submissions S."/>
        </authorList>
    </citation>
    <scope>NUCLEOTIDE SEQUENCE [LARGE SCALE GENOMIC DNA]</scope>
    <source>
        <strain evidence="9">DSM 16858</strain>
    </source>
</reference>
<dbReference type="PROSITE" id="PS00675">
    <property type="entry name" value="SIGMA54_INTERACT_1"/>
    <property type="match status" value="1"/>
</dbReference>
<accession>A0A1I0FVC6</accession>
<dbReference type="Pfam" id="PF20703">
    <property type="entry name" value="nSTAND1"/>
    <property type="match status" value="1"/>
</dbReference>
<evidence type="ECO:0000313" key="8">
    <source>
        <dbReference type="EMBL" id="SET62271.1"/>
    </source>
</evidence>
<keyword evidence="1" id="KW-0808">Transferase</keyword>
<evidence type="ECO:0000313" key="9">
    <source>
        <dbReference type="Proteomes" id="UP000199181"/>
    </source>
</evidence>
<dbReference type="SMART" id="SM00220">
    <property type="entry name" value="S_TKc"/>
    <property type="match status" value="1"/>
</dbReference>
<protein>
    <submittedName>
        <fullName evidence="8">Serine/threonine protein kinase</fullName>
    </submittedName>
</protein>
<dbReference type="InterPro" id="IPR049052">
    <property type="entry name" value="nSTAND1"/>
</dbReference>
<evidence type="ECO:0000256" key="4">
    <source>
        <dbReference type="ARBA" id="ARBA00022840"/>
    </source>
</evidence>
<dbReference type="GO" id="GO:0004674">
    <property type="term" value="F:protein serine/threonine kinase activity"/>
    <property type="evidence" value="ECO:0007669"/>
    <property type="project" value="UniProtKB-KW"/>
</dbReference>
<feature type="region of interest" description="Disordered" evidence="6">
    <location>
        <begin position="23"/>
        <end position="50"/>
    </location>
</feature>
<organism evidence="8 9">
    <name type="scientific">Stigmatella erecta</name>
    <dbReference type="NCBI Taxonomy" id="83460"/>
    <lineage>
        <taxon>Bacteria</taxon>
        <taxon>Pseudomonadati</taxon>
        <taxon>Myxococcota</taxon>
        <taxon>Myxococcia</taxon>
        <taxon>Myxococcales</taxon>
        <taxon>Cystobacterineae</taxon>
        <taxon>Archangiaceae</taxon>
        <taxon>Stigmatella</taxon>
    </lineage>
</organism>
<dbReference type="PROSITE" id="PS50011">
    <property type="entry name" value="PROTEIN_KINASE_DOM"/>
    <property type="match status" value="1"/>
</dbReference>
<keyword evidence="4 5" id="KW-0067">ATP-binding</keyword>
<dbReference type="GO" id="GO:0005524">
    <property type="term" value="F:ATP binding"/>
    <property type="evidence" value="ECO:0007669"/>
    <property type="project" value="UniProtKB-UniRule"/>
</dbReference>